<keyword evidence="10" id="KW-0206">Cytoskeleton</keyword>
<evidence type="ECO:0000256" key="13">
    <source>
        <dbReference type="SAM" id="MobiDB-lite"/>
    </source>
</evidence>
<keyword evidence="3" id="KW-0597">Phosphoprotein</keyword>
<dbReference type="SMART" id="SM00054">
    <property type="entry name" value="EFh"/>
    <property type="match status" value="3"/>
</dbReference>
<reference evidence="15 16" key="1">
    <citation type="journal article" date="2011" name="Proc. Natl. Acad. Sci. U.S.A.">
        <title>Genetic diversity and population structure of the endangered marsupial Sarcophilus harrisii (Tasmanian devil).</title>
        <authorList>
            <person name="Miller W."/>
            <person name="Hayes V.M."/>
            <person name="Ratan A."/>
            <person name="Petersen D.C."/>
            <person name="Wittekindt N.E."/>
            <person name="Miller J."/>
            <person name="Walenz B."/>
            <person name="Knight J."/>
            <person name="Qi J."/>
            <person name="Zhao F."/>
            <person name="Wang Q."/>
            <person name="Bedoya-Reina O.C."/>
            <person name="Katiyar N."/>
            <person name="Tomsho L.P."/>
            <person name="Kasson L.M."/>
            <person name="Hardie R.A."/>
            <person name="Woodbridge P."/>
            <person name="Tindall E.A."/>
            <person name="Bertelsen M.F."/>
            <person name="Dixon D."/>
            <person name="Pyecroft S."/>
            <person name="Helgen K.M."/>
            <person name="Lesk A.M."/>
            <person name="Pringle T.H."/>
            <person name="Patterson N."/>
            <person name="Zhang Y."/>
            <person name="Kreiss A."/>
            <person name="Woods G.M."/>
            <person name="Jones M.E."/>
            <person name="Schuster S.C."/>
        </authorList>
    </citation>
    <scope>NUCLEOTIDE SEQUENCE [LARGE SCALE GENOMIC DNA]</scope>
</reference>
<evidence type="ECO:0000256" key="7">
    <source>
        <dbReference type="ARBA" id="ARBA00022837"/>
    </source>
</evidence>
<keyword evidence="7" id="KW-0106">Calcium</keyword>
<feature type="domain" description="EF-hand" evidence="14">
    <location>
        <begin position="8"/>
        <end position="43"/>
    </location>
</feature>
<evidence type="ECO:0000256" key="3">
    <source>
        <dbReference type="ARBA" id="ARBA00022553"/>
    </source>
</evidence>
<dbReference type="GO" id="GO:0005813">
    <property type="term" value="C:centrosome"/>
    <property type="evidence" value="ECO:0007669"/>
    <property type="project" value="UniProtKB-SubCell"/>
</dbReference>
<accession>G3WY30</accession>
<evidence type="ECO:0000256" key="4">
    <source>
        <dbReference type="ARBA" id="ARBA00022701"/>
    </source>
</evidence>
<gene>
    <name evidence="15" type="primary">NINL</name>
</gene>
<evidence type="ECO:0000256" key="2">
    <source>
        <dbReference type="ARBA" id="ARBA00022490"/>
    </source>
</evidence>
<comment type="subcellular location">
    <subcellularLocation>
        <location evidence="1">Cytoplasm</location>
        <location evidence="1">Cytoskeleton</location>
        <location evidence="1">Microtubule organizing center</location>
        <location evidence="1">Centrosome</location>
    </subcellularLocation>
</comment>
<reference evidence="15" key="3">
    <citation type="submission" date="2025-09" db="UniProtKB">
        <authorList>
            <consortium name="Ensembl"/>
        </authorList>
    </citation>
    <scope>IDENTIFICATION</scope>
</reference>
<dbReference type="GO" id="GO:0005509">
    <property type="term" value="F:calcium ion binding"/>
    <property type="evidence" value="ECO:0007669"/>
    <property type="project" value="InterPro"/>
</dbReference>
<dbReference type="GO" id="GO:0034454">
    <property type="term" value="P:microtubule anchoring at centrosome"/>
    <property type="evidence" value="ECO:0007669"/>
    <property type="project" value="TreeGrafter"/>
</dbReference>
<dbReference type="InterPro" id="IPR018247">
    <property type="entry name" value="EF_Hand_1_Ca_BS"/>
</dbReference>
<evidence type="ECO:0000259" key="14">
    <source>
        <dbReference type="PROSITE" id="PS50222"/>
    </source>
</evidence>
<keyword evidence="4" id="KW-0493">Microtubule</keyword>
<feature type="coiled-coil region" evidence="12">
    <location>
        <begin position="454"/>
        <end position="516"/>
    </location>
</feature>
<sequence length="852" mass="98944">MDEEEESKYVAQLKEVYSSCDATGTGYLGKEELTELCQKLHLERQLPLLLQTLLGNDHFARVNFEEFKEGFVAILSSDINVSTSEDSSYLEPVQPKYVNGAKCYGRRSRPERQDPEPETKFLQEQQINANVKSPLRRSASLESVESLKSDEEVESAKEPQNETFESQGQTWNPEIFDNSPKSSNASLDVTENQVWGIWEELGVGSSGYLDEEELATVCKNIGLQELEKEELEDLFNKLDRDGDGRVSFKEFQLGVCSHGPYSVPGSSTPIKSNNHWPHHQVYEENGCKTSTTSSLLSICMDVHFFSSIDDGTGFAVPEQVIGIWAQEGIKNGKEILQNLDFNMEDKVNLLELTWAFDNELMTGGGIQQAALASYRHELCYLQGQAEQTVKERDKLKHDLEKVEKRNLEFVKEMDDCHIAMEHLTESKIKHLEEDYRGKLSVIRSEIEMEREMFWQQVNRQRTKLEADIEYLQREEVCLQEKLTLALKENSRLQKEIMEVVEKLAASEKLVSKLQNDLEFVLKDKLEPHNPELFSQEERFAEVVKEYELKCRDLSDRNDELQTELEGLRSQLHESKYHHSWSQENDNVPDEYILHDDDQEGITSVGDDHVPVSIETEIMVEQLKEHYQDLKIKLETKVNYYEREIELMKKNFEKERKAIEQGFKVEISELEDQKAALEVLNVKSQELIENLKDQIQKSTQRQRLAQEKDQLEEELKLKHQNELQLMRSDYVFFFWIFKTAHSCPEQKLEIDLEQHEERLKNMEERVEEVEMSLKNMEILLQEKVEQLKEQFAKNAKSDLLLKDLYVENAHLMKALQITEQKQKGAEKKNFVLEEKIIALNKLINKITPASLAV</sequence>
<dbReference type="eggNOG" id="ENOG502QUMH">
    <property type="taxonomic scope" value="Eukaryota"/>
</dbReference>
<keyword evidence="9 12" id="KW-0175">Coiled coil</keyword>
<feature type="coiled-coil region" evidence="12">
    <location>
        <begin position="744"/>
        <end position="792"/>
    </location>
</feature>
<evidence type="ECO:0000256" key="8">
    <source>
        <dbReference type="ARBA" id="ARBA00022843"/>
    </source>
</evidence>
<dbReference type="STRING" id="9305.ENSSHAP00000020335"/>
<feature type="region of interest" description="Disordered" evidence="13">
    <location>
        <begin position="101"/>
        <end position="120"/>
    </location>
</feature>
<dbReference type="PANTHER" id="PTHR18905">
    <property type="entry name" value="NINEIN"/>
    <property type="match status" value="1"/>
</dbReference>
<keyword evidence="5" id="KW-0479">Metal-binding</keyword>
<dbReference type="InterPro" id="IPR002048">
    <property type="entry name" value="EF_hand_dom"/>
</dbReference>
<evidence type="ECO:0000313" key="15">
    <source>
        <dbReference type="Ensembl" id="ENSSHAP00000020335.2"/>
    </source>
</evidence>
<feature type="compositionally biased region" description="Basic and acidic residues" evidence="13">
    <location>
        <begin position="145"/>
        <end position="160"/>
    </location>
</feature>
<dbReference type="FunFam" id="1.10.238.10:FF:000094">
    <property type="entry name" value="ninein isoform X7"/>
    <property type="match status" value="1"/>
</dbReference>
<protein>
    <recommendedName>
        <fullName evidence="11">Ninein-like protein</fullName>
    </recommendedName>
</protein>
<feature type="coiled-coil region" evidence="12">
    <location>
        <begin position="630"/>
        <end position="720"/>
    </location>
</feature>
<dbReference type="Pfam" id="PF13499">
    <property type="entry name" value="EF-hand_7"/>
    <property type="match status" value="1"/>
</dbReference>
<feature type="compositionally biased region" description="Basic and acidic residues" evidence="13">
    <location>
        <begin position="108"/>
        <end position="120"/>
    </location>
</feature>
<feature type="region of interest" description="Disordered" evidence="13">
    <location>
        <begin position="133"/>
        <end position="185"/>
    </location>
</feature>
<dbReference type="PROSITE" id="PS50222">
    <property type="entry name" value="EF_HAND_2"/>
    <property type="match status" value="3"/>
</dbReference>
<keyword evidence="2" id="KW-0963">Cytoplasm</keyword>
<dbReference type="GeneTree" id="ENSGT00660000095541"/>
<dbReference type="GO" id="GO:0005874">
    <property type="term" value="C:microtubule"/>
    <property type="evidence" value="ECO:0007669"/>
    <property type="project" value="UniProtKB-KW"/>
</dbReference>
<dbReference type="Ensembl" id="ENSSHAT00000020496.2">
    <property type="protein sequence ID" value="ENSSHAP00000020335.2"/>
    <property type="gene ID" value="ENSSHAG00000017247.2"/>
</dbReference>
<feature type="compositionally biased region" description="Polar residues" evidence="13">
    <location>
        <begin position="161"/>
        <end position="172"/>
    </location>
</feature>
<name>G3WY30_SARHA</name>
<organism evidence="15 16">
    <name type="scientific">Sarcophilus harrisii</name>
    <name type="common">Tasmanian devil</name>
    <name type="synonym">Sarcophilus laniarius</name>
    <dbReference type="NCBI Taxonomy" id="9305"/>
    <lineage>
        <taxon>Eukaryota</taxon>
        <taxon>Metazoa</taxon>
        <taxon>Chordata</taxon>
        <taxon>Craniata</taxon>
        <taxon>Vertebrata</taxon>
        <taxon>Euteleostomi</taxon>
        <taxon>Mammalia</taxon>
        <taxon>Metatheria</taxon>
        <taxon>Dasyuromorphia</taxon>
        <taxon>Dasyuridae</taxon>
        <taxon>Sarcophilus</taxon>
    </lineage>
</organism>
<reference evidence="15" key="2">
    <citation type="submission" date="2025-08" db="UniProtKB">
        <authorList>
            <consortium name="Ensembl"/>
        </authorList>
    </citation>
    <scope>IDENTIFICATION</scope>
</reference>
<feature type="coiled-coil region" evidence="12">
    <location>
        <begin position="385"/>
        <end position="412"/>
    </location>
</feature>
<evidence type="ECO:0000256" key="6">
    <source>
        <dbReference type="ARBA" id="ARBA00022737"/>
    </source>
</evidence>
<keyword evidence="6" id="KW-0677">Repeat</keyword>
<keyword evidence="16" id="KW-1185">Reference proteome</keyword>
<keyword evidence="8" id="KW-0832">Ubl conjugation</keyword>
<feature type="domain" description="EF-hand" evidence="14">
    <location>
        <begin position="226"/>
        <end position="261"/>
    </location>
</feature>
<dbReference type="PANTHER" id="PTHR18905:SF12">
    <property type="entry name" value="NINEIN-LIKE PROTEIN"/>
    <property type="match status" value="1"/>
</dbReference>
<dbReference type="AlphaFoldDB" id="G3WY30"/>
<feature type="coiled-coil region" evidence="12">
    <location>
        <begin position="543"/>
        <end position="570"/>
    </location>
</feature>
<evidence type="ECO:0000313" key="16">
    <source>
        <dbReference type="Proteomes" id="UP000007648"/>
    </source>
</evidence>
<evidence type="ECO:0000256" key="9">
    <source>
        <dbReference type="ARBA" id="ARBA00023054"/>
    </source>
</evidence>
<feature type="domain" description="EF-hand" evidence="14">
    <location>
        <begin position="189"/>
        <end position="224"/>
    </location>
</feature>
<dbReference type="HOGENOM" id="CLU_001462_0_0_1"/>
<dbReference type="SUPFAM" id="SSF47473">
    <property type="entry name" value="EF-hand"/>
    <property type="match status" value="1"/>
</dbReference>
<evidence type="ECO:0000256" key="1">
    <source>
        <dbReference type="ARBA" id="ARBA00004300"/>
    </source>
</evidence>
<proteinExistence type="predicted"/>
<evidence type="ECO:0000256" key="11">
    <source>
        <dbReference type="ARBA" id="ARBA00071185"/>
    </source>
</evidence>
<evidence type="ECO:0000256" key="5">
    <source>
        <dbReference type="ARBA" id="ARBA00022723"/>
    </source>
</evidence>
<dbReference type="PROSITE" id="PS00018">
    <property type="entry name" value="EF_HAND_1"/>
    <property type="match status" value="2"/>
</dbReference>
<dbReference type="InterPro" id="IPR011992">
    <property type="entry name" value="EF-hand-dom_pair"/>
</dbReference>
<evidence type="ECO:0000256" key="12">
    <source>
        <dbReference type="SAM" id="Coils"/>
    </source>
</evidence>
<evidence type="ECO:0000256" key="10">
    <source>
        <dbReference type="ARBA" id="ARBA00023212"/>
    </source>
</evidence>
<dbReference type="FunFam" id="1.10.238.10:FF:000209">
    <property type="entry name" value="Ninein like"/>
    <property type="match status" value="1"/>
</dbReference>
<dbReference type="Gene3D" id="1.10.238.10">
    <property type="entry name" value="EF-hand"/>
    <property type="match status" value="2"/>
</dbReference>
<dbReference type="Proteomes" id="UP000007648">
    <property type="component" value="Unassembled WGS sequence"/>
</dbReference>